<dbReference type="EMBL" id="KB456264">
    <property type="protein sequence ID" value="EMF12952.1"/>
    <property type="molecule type" value="Genomic_DNA"/>
</dbReference>
<evidence type="ECO:0000313" key="2">
    <source>
        <dbReference type="EMBL" id="EMF12952.1"/>
    </source>
</evidence>
<evidence type="ECO:0000256" key="1">
    <source>
        <dbReference type="SAM" id="Phobius"/>
    </source>
</evidence>
<reference evidence="2 3" key="1">
    <citation type="journal article" date="2012" name="PLoS Pathog.">
        <title>Diverse lifestyles and strategies of plant pathogenesis encoded in the genomes of eighteen Dothideomycetes fungi.</title>
        <authorList>
            <person name="Ohm R.A."/>
            <person name="Feau N."/>
            <person name="Henrissat B."/>
            <person name="Schoch C.L."/>
            <person name="Horwitz B.A."/>
            <person name="Barry K.W."/>
            <person name="Condon B.J."/>
            <person name="Copeland A.C."/>
            <person name="Dhillon B."/>
            <person name="Glaser F."/>
            <person name="Hesse C.N."/>
            <person name="Kosti I."/>
            <person name="LaButti K."/>
            <person name="Lindquist E.A."/>
            <person name="Lucas S."/>
            <person name="Salamov A.A."/>
            <person name="Bradshaw R.E."/>
            <person name="Ciuffetti L."/>
            <person name="Hamelin R.C."/>
            <person name="Kema G.H.J."/>
            <person name="Lawrence C."/>
            <person name="Scott J.A."/>
            <person name="Spatafora J.W."/>
            <person name="Turgeon B.G."/>
            <person name="de Wit P.J.G.M."/>
            <person name="Zhong S."/>
            <person name="Goodwin S.B."/>
            <person name="Grigoriev I.V."/>
        </authorList>
    </citation>
    <scope>NUCLEOTIDE SEQUENCE [LARGE SCALE GENOMIC DNA]</scope>
    <source>
        <strain evidence="2 3">SO2202</strain>
    </source>
</reference>
<name>M3AZL4_SPHMS</name>
<sequence>MMKISRPRLDLLRLEGRKPPPSPDGSFVYLTIIALLYLLFLCFFVYFDESDLSINSGLIPPPPPPSPSPLLLLLQAFRTAAEASFWTFF</sequence>
<keyword evidence="1" id="KW-1133">Transmembrane helix</keyword>
<dbReference type="RefSeq" id="XP_016761073.1">
    <property type="nucleotide sequence ID" value="XM_016905578.1"/>
</dbReference>
<gene>
    <name evidence="2" type="ORF">SEPMUDRAFT_149479</name>
</gene>
<dbReference type="HOGENOM" id="CLU_2456200_0_0_1"/>
<dbReference type="Proteomes" id="UP000016931">
    <property type="component" value="Unassembled WGS sequence"/>
</dbReference>
<dbReference type="GeneID" id="27902715"/>
<keyword evidence="1" id="KW-0472">Membrane</keyword>
<protein>
    <submittedName>
        <fullName evidence="2">Uncharacterized protein</fullName>
    </submittedName>
</protein>
<accession>M3AZL4</accession>
<organism evidence="2 3">
    <name type="scientific">Sphaerulina musiva (strain SO2202)</name>
    <name type="common">Poplar stem canker fungus</name>
    <name type="synonym">Septoria musiva</name>
    <dbReference type="NCBI Taxonomy" id="692275"/>
    <lineage>
        <taxon>Eukaryota</taxon>
        <taxon>Fungi</taxon>
        <taxon>Dikarya</taxon>
        <taxon>Ascomycota</taxon>
        <taxon>Pezizomycotina</taxon>
        <taxon>Dothideomycetes</taxon>
        <taxon>Dothideomycetidae</taxon>
        <taxon>Mycosphaerellales</taxon>
        <taxon>Mycosphaerellaceae</taxon>
        <taxon>Sphaerulina</taxon>
    </lineage>
</organism>
<keyword evidence="1" id="KW-0812">Transmembrane</keyword>
<keyword evidence="3" id="KW-1185">Reference proteome</keyword>
<feature type="transmembrane region" description="Helical" evidence="1">
    <location>
        <begin position="27"/>
        <end position="47"/>
    </location>
</feature>
<dbReference type="AlphaFoldDB" id="M3AZL4"/>
<proteinExistence type="predicted"/>
<evidence type="ECO:0000313" key="3">
    <source>
        <dbReference type="Proteomes" id="UP000016931"/>
    </source>
</evidence>